<proteinExistence type="predicted"/>
<evidence type="ECO:0000313" key="2">
    <source>
        <dbReference type="Proteomes" id="UP000092445"/>
    </source>
</evidence>
<dbReference type="VEuPathDB" id="VectorBase:GPAI003261"/>
<reference evidence="2" key="1">
    <citation type="submission" date="2014-03" db="EMBL/GenBank/DDBJ databases">
        <authorList>
            <person name="Aksoy S."/>
            <person name="Warren W."/>
            <person name="Wilson R.K."/>
        </authorList>
    </citation>
    <scope>NUCLEOTIDE SEQUENCE [LARGE SCALE GENOMIC DNA]</scope>
    <source>
        <strain evidence="2">IAEA</strain>
    </source>
</reference>
<protein>
    <submittedName>
        <fullName evidence="1">Uncharacterized protein</fullName>
    </submittedName>
</protein>
<name>A0A1A9Z453_GLOPL</name>
<dbReference type="EnsemblMetazoa" id="GPAI003261-RA">
    <property type="protein sequence ID" value="GPAI003261-PA"/>
    <property type="gene ID" value="GPAI003261"/>
</dbReference>
<organism evidence="1 2">
    <name type="scientific">Glossina pallidipes</name>
    <name type="common">Tsetse fly</name>
    <dbReference type="NCBI Taxonomy" id="7398"/>
    <lineage>
        <taxon>Eukaryota</taxon>
        <taxon>Metazoa</taxon>
        <taxon>Ecdysozoa</taxon>
        <taxon>Arthropoda</taxon>
        <taxon>Hexapoda</taxon>
        <taxon>Insecta</taxon>
        <taxon>Pterygota</taxon>
        <taxon>Neoptera</taxon>
        <taxon>Endopterygota</taxon>
        <taxon>Diptera</taxon>
        <taxon>Brachycera</taxon>
        <taxon>Muscomorpha</taxon>
        <taxon>Hippoboscoidea</taxon>
        <taxon>Glossinidae</taxon>
        <taxon>Glossina</taxon>
    </lineage>
</organism>
<dbReference type="Proteomes" id="UP000092445">
    <property type="component" value="Unassembled WGS sequence"/>
</dbReference>
<evidence type="ECO:0000313" key="1">
    <source>
        <dbReference type="EnsemblMetazoa" id="GPAI003261-PA"/>
    </source>
</evidence>
<dbReference type="AlphaFoldDB" id="A0A1A9Z453"/>
<reference evidence="1" key="2">
    <citation type="submission" date="2020-05" db="UniProtKB">
        <authorList>
            <consortium name="EnsemblMetazoa"/>
        </authorList>
    </citation>
    <scope>IDENTIFICATION</scope>
    <source>
        <strain evidence="1">IAEA</strain>
    </source>
</reference>
<keyword evidence="2" id="KW-1185">Reference proteome</keyword>
<sequence length="109" mass="13012">MYGNPIPFTITAPRADSTSKTVEFILTLPSDDILKINISFVVLKGRELQELVRYINWNEEPDFQRMLQYCVESQVSNFLEDELMEEWDLFPDFNFKFKTRIMDTIKRYS</sequence>
<accession>A0A1A9Z453</accession>